<evidence type="ECO:0000256" key="4">
    <source>
        <dbReference type="ARBA" id="ARBA00032089"/>
    </source>
</evidence>
<dbReference type="STRING" id="70996.SE18_17125"/>
<proteinExistence type="inferred from homology"/>
<dbReference type="RefSeq" id="WP_054535677.1">
    <property type="nucleotide sequence ID" value="NZ_LGKP01000025.1"/>
</dbReference>
<feature type="domain" description="Rod shape-determining protein MreC beta-barrel core" evidence="7">
    <location>
        <begin position="122"/>
        <end position="292"/>
    </location>
</feature>
<dbReference type="InterPro" id="IPR042177">
    <property type="entry name" value="Cell/Rod_1"/>
</dbReference>
<reference evidence="8 9" key="1">
    <citation type="submission" date="2015-07" db="EMBL/GenBank/DDBJ databases">
        <title>Whole genome sequence of Herpetosiphon geysericola DSM 7119.</title>
        <authorList>
            <person name="Hemp J."/>
            <person name="Ward L.M."/>
            <person name="Pace L.A."/>
            <person name="Fischer W.W."/>
        </authorList>
    </citation>
    <scope>NUCLEOTIDE SEQUENCE [LARGE SCALE GENOMIC DNA]</scope>
    <source>
        <strain evidence="8 9">DSM 7119</strain>
    </source>
</reference>
<dbReference type="Gene3D" id="2.40.10.350">
    <property type="entry name" value="Rod shape-determining protein MreC, domain 2"/>
    <property type="match status" value="1"/>
</dbReference>
<dbReference type="GO" id="GO:0008360">
    <property type="term" value="P:regulation of cell shape"/>
    <property type="evidence" value="ECO:0007669"/>
    <property type="project" value="UniProtKB-KW"/>
</dbReference>
<keyword evidence="3 5" id="KW-0133">Cell shape</keyword>
<dbReference type="GO" id="GO:0005886">
    <property type="term" value="C:plasma membrane"/>
    <property type="evidence" value="ECO:0007669"/>
    <property type="project" value="TreeGrafter"/>
</dbReference>
<dbReference type="PANTHER" id="PTHR34138:SF1">
    <property type="entry name" value="CELL SHAPE-DETERMINING PROTEIN MREC"/>
    <property type="match status" value="1"/>
</dbReference>
<gene>
    <name evidence="8" type="ORF">SE18_17125</name>
</gene>
<dbReference type="InterPro" id="IPR042175">
    <property type="entry name" value="Cell/Rod_MreC_2"/>
</dbReference>
<evidence type="ECO:0000256" key="3">
    <source>
        <dbReference type="ARBA" id="ARBA00022960"/>
    </source>
</evidence>
<evidence type="ECO:0000313" key="8">
    <source>
        <dbReference type="EMBL" id="KPL85378.1"/>
    </source>
</evidence>
<comment type="function">
    <text evidence="5">Involved in formation and maintenance of cell shape.</text>
</comment>
<evidence type="ECO:0000313" key="9">
    <source>
        <dbReference type="Proteomes" id="UP000050277"/>
    </source>
</evidence>
<dbReference type="Pfam" id="PF04085">
    <property type="entry name" value="MreC"/>
    <property type="match status" value="1"/>
</dbReference>
<name>A0A0N8GR33_9CHLR</name>
<dbReference type="AlphaFoldDB" id="A0A0N8GR33"/>
<evidence type="ECO:0000256" key="6">
    <source>
        <dbReference type="SAM" id="Coils"/>
    </source>
</evidence>
<dbReference type="Proteomes" id="UP000050277">
    <property type="component" value="Unassembled WGS sequence"/>
</dbReference>
<keyword evidence="9" id="KW-1185">Reference proteome</keyword>
<keyword evidence="6" id="KW-0175">Coiled coil</keyword>
<feature type="coiled-coil region" evidence="6">
    <location>
        <begin position="69"/>
        <end position="106"/>
    </location>
</feature>
<evidence type="ECO:0000256" key="1">
    <source>
        <dbReference type="ARBA" id="ARBA00009369"/>
    </source>
</evidence>
<dbReference type="OrthoDB" id="146556at2"/>
<dbReference type="PANTHER" id="PTHR34138">
    <property type="entry name" value="CELL SHAPE-DETERMINING PROTEIN MREC"/>
    <property type="match status" value="1"/>
</dbReference>
<comment type="similarity">
    <text evidence="1 5">Belongs to the MreC family.</text>
</comment>
<organism evidence="8 9">
    <name type="scientific">Herpetosiphon geysericola</name>
    <dbReference type="NCBI Taxonomy" id="70996"/>
    <lineage>
        <taxon>Bacteria</taxon>
        <taxon>Bacillati</taxon>
        <taxon>Chloroflexota</taxon>
        <taxon>Chloroflexia</taxon>
        <taxon>Herpetosiphonales</taxon>
        <taxon>Herpetosiphonaceae</taxon>
        <taxon>Herpetosiphon</taxon>
    </lineage>
</organism>
<evidence type="ECO:0000256" key="5">
    <source>
        <dbReference type="PIRNR" id="PIRNR038471"/>
    </source>
</evidence>
<comment type="caution">
    <text evidence="8">The sequence shown here is derived from an EMBL/GenBank/DDBJ whole genome shotgun (WGS) entry which is preliminary data.</text>
</comment>
<protein>
    <recommendedName>
        <fullName evidence="2 5">Cell shape-determining protein MreC</fullName>
    </recommendedName>
    <alternativeName>
        <fullName evidence="4 5">Cell shape protein MreC</fullName>
    </alternativeName>
</protein>
<dbReference type="Gene3D" id="2.40.10.340">
    <property type="entry name" value="Rod shape-determining protein MreC, domain 1"/>
    <property type="match status" value="1"/>
</dbReference>
<accession>A0A0N8GR33</accession>
<dbReference type="PIRSF" id="PIRSF038471">
    <property type="entry name" value="MreC"/>
    <property type="match status" value="1"/>
</dbReference>
<dbReference type="InterPro" id="IPR055342">
    <property type="entry name" value="MreC_beta-barrel_core"/>
</dbReference>
<dbReference type="EMBL" id="LGKP01000025">
    <property type="protein sequence ID" value="KPL85378.1"/>
    <property type="molecule type" value="Genomic_DNA"/>
</dbReference>
<sequence length="296" mass="31745">MLNRSSNAQRATKLIIWLACIVVVLLLLDQRGILTPVTASTARFLTPVTRTLTNIRLAISDTFGGIFGSSQAAQDLAAMQQRVTELENENLQLRSAAAENATLRRTAGMRERYGWRTVIGNVVSRSADAGNRLISIDRGTADGLAVGMPVVSHVNGSPDALIGLVDTVSQHNATVLLITDSRSVISGQVLAQVANEQEGGIISQPMGDVLGQWQLGSRLIMRHIDRDAKFKVGDDVLTAGISKALAFDAPAARIPPDVPIGRVSAIRPDGHGQQADIEPYFDPDVVRTVWIIVGED</sequence>
<dbReference type="NCBIfam" id="NF010518">
    <property type="entry name" value="PRK13922.13-3"/>
    <property type="match status" value="1"/>
</dbReference>
<evidence type="ECO:0000256" key="2">
    <source>
        <dbReference type="ARBA" id="ARBA00013855"/>
    </source>
</evidence>
<evidence type="ECO:0000259" key="7">
    <source>
        <dbReference type="Pfam" id="PF04085"/>
    </source>
</evidence>
<dbReference type="InterPro" id="IPR007221">
    <property type="entry name" value="MreC"/>
</dbReference>